<name>A0A0C2CUG3_9BACT</name>
<evidence type="ECO:0000256" key="1">
    <source>
        <dbReference type="SAM" id="MobiDB-lite"/>
    </source>
</evidence>
<gene>
    <name evidence="2" type="ORF">DB30_03368</name>
</gene>
<evidence type="ECO:0000313" key="3">
    <source>
        <dbReference type="Proteomes" id="UP000031599"/>
    </source>
</evidence>
<organism evidence="2 3">
    <name type="scientific">Enhygromyxa salina</name>
    <dbReference type="NCBI Taxonomy" id="215803"/>
    <lineage>
        <taxon>Bacteria</taxon>
        <taxon>Pseudomonadati</taxon>
        <taxon>Myxococcota</taxon>
        <taxon>Polyangia</taxon>
        <taxon>Nannocystales</taxon>
        <taxon>Nannocystaceae</taxon>
        <taxon>Enhygromyxa</taxon>
    </lineage>
</organism>
<reference evidence="2 3" key="1">
    <citation type="submission" date="2014-12" db="EMBL/GenBank/DDBJ databases">
        <title>Genome assembly of Enhygromyxa salina DSM 15201.</title>
        <authorList>
            <person name="Sharma G."/>
            <person name="Subramanian S."/>
        </authorList>
    </citation>
    <scope>NUCLEOTIDE SEQUENCE [LARGE SCALE GENOMIC DNA]</scope>
    <source>
        <strain evidence="2 3">DSM 15201</strain>
    </source>
</reference>
<dbReference type="Proteomes" id="UP000031599">
    <property type="component" value="Unassembled WGS sequence"/>
</dbReference>
<protein>
    <submittedName>
        <fullName evidence="2">Flagelliform silk protein</fullName>
    </submittedName>
</protein>
<dbReference type="EMBL" id="JMCC02000256">
    <property type="protein sequence ID" value="KIG11542.1"/>
    <property type="molecule type" value="Genomic_DNA"/>
</dbReference>
<sequence length="174" mass="17184">MTSSGDGDGDPGDGDPGDGDPGDGDPGDGDPGDGDPGDGDPGDGDPGDGDGDSCPAGQMLCGGICVDTATDAANCGMCGHVCDIKDNVGGCIEGECAPTLSECVTSEDPPASCDEVCMGEGKICVSDGCYGQTTFVWYAFGSDCANFQGSHVGGPCTFPNIAETNHYRCCCGEP</sequence>
<accession>A0A0C2CUG3</accession>
<evidence type="ECO:0000313" key="2">
    <source>
        <dbReference type="EMBL" id="KIG11542.1"/>
    </source>
</evidence>
<feature type="region of interest" description="Disordered" evidence="1">
    <location>
        <begin position="1"/>
        <end position="51"/>
    </location>
</feature>
<dbReference type="AlphaFoldDB" id="A0A0C2CUG3"/>
<feature type="compositionally biased region" description="Acidic residues" evidence="1">
    <location>
        <begin position="7"/>
        <end position="51"/>
    </location>
</feature>
<proteinExistence type="predicted"/>
<comment type="caution">
    <text evidence="2">The sequence shown here is derived from an EMBL/GenBank/DDBJ whole genome shotgun (WGS) entry which is preliminary data.</text>
</comment>